<keyword evidence="1" id="KW-0472">Membrane</keyword>
<proteinExistence type="predicted"/>
<dbReference type="EMBL" id="UOFW01000006">
    <property type="protein sequence ID" value="VAX02042.1"/>
    <property type="molecule type" value="Genomic_DNA"/>
</dbReference>
<gene>
    <name evidence="2" type="ORF">MNBD_ALPHA03-338</name>
</gene>
<dbReference type="PANTHER" id="PTHR31876:SF26">
    <property type="entry name" value="PROTEIN LIKE COV 2"/>
    <property type="match status" value="1"/>
</dbReference>
<dbReference type="PANTHER" id="PTHR31876">
    <property type="entry name" value="COV-LIKE PROTEIN 1"/>
    <property type="match status" value="1"/>
</dbReference>
<evidence type="ECO:0000313" key="2">
    <source>
        <dbReference type="EMBL" id="VAX02042.1"/>
    </source>
</evidence>
<feature type="transmembrane region" description="Helical" evidence="1">
    <location>
        <begin position="79"/>
        <end position="104"/>
    </location>
</feature>
<organism evidence="2">
    <name type="scientific">hydrothermal vent metagenome</name>
    <dbReference type="NCBI Taxonomy" id="652676"/>
    <lineage>
        <taxon>unclassified sequences</taxon>
        <taxon>metagenomes</taxon>
        <taxon>ecological metagenomes</taxon>
    </lineage>
</organism>
<dbReference type="InterPro" id="IPR007462">
    <property type="entry name" value="COV1-like"/>
</dbReference>
<dbReference type="AlphaFoldDB" id="A0A3B1AE11"/>
<evidence type="ECO:0000256" key="1">
    <source>
        <dbReference type="SAM" id="Phobius"/>
    </source>
</evidence>
<keyword evidence="1" id="KW-1133">Transmembrane helix</keyword>
<sequence length="237" mass="26510">MAPYFLIVLIRLKHMTDPLKVKPEKTIMQRLRTYFLTGLVVASPVGITIYLALAFIDLIDRNIKPLIPAAYNPETYLPFPLPGIGLVFLFFMLTILGFFAANFLGKSLIRIGERILNRMPIVRSVYNTLKQIFETAISEDAGSFQDVVLVEYPRKGIWAIAFISSENTGEVQAKLQDDVVNVFLPTTPNPTSGFLLFVPRKDVIYLDMSPDEGAKYVISAGLVDPSRLPIKEDKPSA</sequence>
<feature type="transmembrane region" description="Helical" evidence="1">
    <location>
        <begin position="34"/>
        <end position="59"/>
    </location>
</feature>
<dbReference type="Pfam" id="PF04367">
    <property type="entry name" value="DUF502"/>
    <property type="match status" value="1"/>
</dbReference>
<keyword evidence="1" id="KW-0812">Transmembrane</keyword>
<accession>A0A3B1AE11</accession>
<name>A0A3B1AE11_9ZZZZ</name>
<protein>
    <submittedName>
        <fullName evidence="2">Uncharacterized membrane anchored protein Mext_4159</fullName>
    </submittedName>
</protein>
<reference evidence="2" key="1">
    <citation type="submission" date="2018-06" db="EMBL/GenBank/DDBJ databases">
        <authorList>
            <person name="Zhirakovskaya E."/>
        </authorList>
    </citation>
    <scope>NUCLEOTIDE SEQUENCE</scope>
</reference>